<feature type="region of interest" description="Disordered" evidence="1">
    <location>
        <begin position="21"/>
        <end position="49"/>
    </location>
</feature>
<evidence type="ECO:0000256" key="1">
    <source>
        <dbReference type="SAM" id="MobiDB-lite"/>
    </source>
</evidence>
<proteinExistence type="predicted"/>
<reference evidence="2 3" key="1">
    <citation type="submission" date="2015-01" db="EMBL/GenBank/DDBJ databases">
        <title>Enhanced salinomycin production by adjusting the supply of polyketide extender units in Streptomyce albus DSM 41398.</title>
        <authorList>
            <person name="Lu C."/>
        </authorList>
    </citation>
    <scope>NUCLEOTIDE SEQUENCE [LARGE SCALE GENOMIC DNA]</scope>
    <source>
        <strain evidence="3">ATCC 21838 / DSM 41398 / FERM P-419 / JCM 4703 / NBRC 107858</strain>
    </source>
</reference>
<evidence type="ECO:0000313" key="3">
    <source>
        <dbReference type="Proteomes" id="UP000031523"/>
    </source>
</evidence>
<accession>A0A0B5EVQ7</accession>
<sequence length="49" mass="4984">MVPFRITNTAVTSDCGALSMPDRPRAAQGGWPVVAGSIPGAARDGEDAL</sequence>
<gene>
    <name evidence="2" type="ORF">SLNWT_6507</name>
</gene>
<dbReference type="EMBL" id="CP010519">
    <property type="protein sequence ID" value="AJE86883.1"/>
    <property type="molecule type" value="Genomic_DNA"/>
</dbReference>
<organism evidence="2 3">
    <name type="scientific">Streptomyces albus (strain ATCC 21838 / DSM 41398 / FERM P-419 / JCM 4703 / NBRC 107858)</name>
    <dbReference type="NCBI Taxonomy" id="1081613"/>
    <lineage>
        <taxon>Bacteria</taxon>
        <taxon>Bacillati</taxon>
        <taxon>Actinomycetota</taxon>
        <taxon>Actinomycetes</taxon>
        <taxon>Kitasatosporales</taxon>
        <taxon>Streptomycetaceae</taxon>
        <taxon>Streptomyces</taxon>
    </lineage>
</organism>
<keyword evidence="3" id="KW-1185">Reference proteome</keyword>
<protein>
    <submittedName>
        <fullName evidence="2">Uncharacterized protein</fullName>
    </submittedName>
</protein>
<dbReference type="KEGG" id="sals:SLNWT_6507"/>
<dbReference type="AlphaFoldDB" id="A0A0B5EVQ7"/>
<dbReference type="Proteomes" id="UP000031523">
    <property type="component" value="Chromosome"/>
</dbReference>
<evidence type="ECO:0000313" key="2">
    <source>
        <dbReference type="EMBL" id="AJE86883.1"/>
    </source>
</evidence>
<name>A0A0B5EVQ7_STRA4</name>